<dbReference type="RefSeq" id="WP_018083815.1">
    <property type="nucleotide sequence ID" value="NZ_AQWM01000045.1"/>
</dbReference>
<reference evidence="3 4" key="1">
    <citation type="journal article" date="2014" name="Nature">
        <title>Sequential evolution of bacterial morphology by co-option of a developmental regulator.</title>
        <authorList>
            <person name="Jiang C."/>
            <person name="Brown P.J."/>
            <person name="Ducret A."/>
            <person name="Brun Y.V."/>
        </authorList>
    </citation>
    <scope>NUCLEOTIDE SEQUENCE [LARGE SCALE GENOMIC DNA]</scope>
    <source>
        <strain evidence="3 4">DSM 16100</strain>
    </source>
</reference>
<dbReference type="Proteomes" id="UP000017837">
    <property type="component" value="Unassembled WGS sequence"/>
</dbReference>
<dbReference type="GO" id="GO:0016787">
    <property type="term" value="F:hydrolase activity"/>
    <property type="evidence" value="ECO:0007669"/>
    <property type="project" value="InterPro"/>
</dbReference>
<accession>V4PRL5</accession>
<dbReference type="EMBL" id="AWGB01000027">
    <property type="protein sequence ID" value="ESQ89974.1"/>
    <property type="molecule type" value="Genomic_DNA"/>
</dbReference>
<dbReference type="STRING" id="1121022.GCA_000376105_04134"/>
<dbReference type="PATRIC" id="fig|1121022.4.peg.2700"/>
<dbReference type="Gene3D" id="3.60.21.10">
    <property type="match status" value="1"/>
</dbReference>
<evidence type="ECO:0000256" key="1">
    <source>
        <dbReference type="SAM" id="Phobius"/>
    </source>
</evidence>
<keyword evidence="1" id="KW-0472">Membrane</keyword>
<name>V4PRL5_9CAUL</name>
<dbReference type="PANTHER" id="PTHR31302">
    <property type="entry name" value="TRANSMEMBRANE PROTEIN WITH METALLOPHOSPHOESTERASE DOMAIN-RELATED"/>
    <property type="match status" value="1"/>
</dbReference>
<dbReference type="SUPFAM" id="SSF56300">
    <property type="entry name" value="Metallo-dependent phosphatases"/>
    <property type="match status" value="1"/>
</dbReference>
<dbReference type="InterPro" id="IPR051158">
    <property type="entry name" value="Metallophosphoesterase_sf"/>
</dbReference>
<sequence length="301" mass="33209">MSKWSKYLWFVLLGVGVGMAVVGFWVEPQSLTMKSLKVQTSRWPKTTDPITIVLLSDIHVDSLHMPPKRVRDIVKRVNAMHPDIVLLAGDYIGGDYWNTGPVRGVRKLRSDADNLLEEDGLRALDGFDAPLGVYAVMGNHDCWWSCERIRQVLGKTRVRLLENKAFRVKRAGGDIWIIGLEDEQSQRPDFSLAATGVPVNAATIVVEHNPSLFDSSSNNFPIQMSGHTHAGQVRFPFIGALFHVSRHSEDTSDGYEVIGDRILIVSRGLGESGLPVRFGAAPQIMLLSVTPGAKSTVTVLN</sequence>
<dbReference type="InterPro" id="IPR029052">
    <property type="entry name" value="Metallo-depent_PP-like"/>
</dbReference>
<evidence type="ECO:0000313" key="3">
    <source>
        <dbReference type="EMBL" id="ESQ89974.1"/>
    </source>
</evidence>
<feature type="transmembrane region" description="Helical" evidence="1">
    <location>
        <begin position="7"/>
        <end position="26"/>
    </location>
</feature>
<organism evidence="3 4">
    <name type="scientific">Asticcacaulis benevestitus DSM 16100 = ATCC BAA-896</name>
    <dbReference type="NCBI Taxonomy" id="1121022"/>
    <lineage>
        <taxon>Bacteria</taxon>
        <taxon>Pseudomonadati</taxon>
        <taxon>Pseudomonadota</taxon>
        <taxon>Alphaproteobacteria</taxon>
        <taxon>Caulobacterales</taxon>
        <taxon>Caulobacteraceae</taxon>
        <taxon>Asticcacaulis</taxon>
    </lineage>
</organism>
<feature type="domain" description="Calcineurin-like phosphoesterase" evidence="2">
    <location>
        <begin position="51"/>
        <end position="163"/>
    </location>
</feature>
<dbReference type="InterPro" id="IPR004843">
    <property type="entry name" value="Calcineurin-like_PHP"/>
</dbReference>
<keyword evidence="1" id="KW-1133">Transmembrane helix</keyword>
<dbReference type="Pfam" id="PF00149">
    <property type="entry name" value="Metallophos"/>
    <property type="match status" value="1"/>
</dbReference>
<gene>
    <name evidence="3" type="ORF">ABENE_13290</name>
</gene>
<dbReference type="AlphaFoldDB" id="V4PRL5"/>
<dbReference type="eggNOG" id="COG1408">
    <property type="taxonomic scope" value="Bacteria"/>
</dbReference>
<dbReference type="PANTHER" id="PTHR31302:SF0">
    <property type="entry name" value="TRANSMEMBRANE PROTEIN WITH METALLOPHOSPHOESTERASE DOMAIN"/>
    <property type="match status" value="1"/>
</dbReference>
<keyword evidence="4" id="KW-1185">Reference proteome</keyword>
<evidence type="ECO:0000259" key="2">
    <source>
        <dbReference type="Pfam" id="PF00149"/>
    </source>
</evidence>
<evidence type="ECO:0000313" key="4">
    <source>
        <dbReference type="Proteomes" id="UP000017837"/>
    </source>
</evidence>
<proteinExistence type="predicted"/>
<comment type="caution">
    <text evidence="3">The sequence shown here is derived from an EMBL/GenBank/DDBJ whole genome shotgun (WGS) entry which is preliminary data.</text>
</comment>
<keyword evidence="1" id="KW-0812">Transmembrane</keyword>
<protein>
    <recommendedName>
        <fullName evidence="2">Calcineurin-like phosphoesterase domain-containing protein</fullName>
    </recommendedName>
</protein>
<dbReference type="OrthoDB" id="9780884at2"/>